<reference evidence="2" key="2">
    <citation type="submission" date="2023-05" db="EMBL/GenBank/DDBJ databases">
        <authorList>
            <consortium name="Lawrence Berkeley National Laboratory"/>
            <person name="Steindorff A."/>
            <person name="Hensen N."/>
            <person name="Bonometti L."/>
            <person name="Westerberg I."/>
            <person name="Brannstrom I.O."/>
            <person name="Guillou S."/>
            <person name="Cros-Aarteil S."/>
            <person name="Calhoun S."/>
            <person name="Haridas S."/>
            <person name="Kuo A."/>
            <person name="Mondo S."/>
            <person name="Pangilinan J."/>
            <person name="Riley R."/>
            <person name="Labutti K."/>
            <person name="Andreopoulos B."/>
            <person name="Lipzen A."/>
            <person name="Chen C."/>
            <person name="Yanf M."/>
            <person name="Daum C."/>
            <person name="Ng V."/>
            <person name="Clum A."/>
            <person name="Ohm R."/>
            <person name="Martin F."/>
            <person name="Silar P."/>
            <person name="Natvig D."/>
            <person name="Lalanne C."/>
            <person name="Gautier V."/>
            <person name="Ament-Velasquez S.L."/>
            <person name="Kruys A."/>
            <person name="Hutchinson M.I."/>
            <person name="Powell A.J."/>
            <person name="Barry K."/>
            <person name="Miller A.N."/>
            <person name="Grigoriev I.V."/>
            <person name="Debuchy R."/>
            <person name="Gladieux P."/>
            <person name="Thoren M.H."/>
            <person name="Johannesson H."/>
        </authorList>
    </citation>
    <scope>NUCLEOTIDE SEQUENCE</scope>
    <source>
        <strain evidence="2">CBS 538.74</strain>
    </source>
</reference>
<keyword evidence="3" id="KW-1185">Reference proteome</keyword>
<dbReference type="EMBL" id="MU856855">
    <property type="protein sequence ID" value="KAK4157083.1"/>
    <property type="molecule type" value="Genomic_DNA"/>
</dbReference>
<dbReference type="Proteomes" id="UP001302745">
    <property type="component" value="Unassembled WGS sequence"/>
</dbReference>
<feature type="region of interest" description="Disordered" evidence="1">
    <location>
        <begin position="1"/>
        <end position="64"/>
    </location>
</feature>
<dbReference type="AlphaFoldDB" id="A0AAN6VSN5"/>
<protein>
    <submittedName>
        <fullName evidence="2">Uncharacterized protein</fullName>
    </submittedName>
</protein>
<reference evidence="2" key="1">
    <citation type="journal article" date="2023" name="Mol. Phylogenet. Evol.">
        <title>Genome-scale phylogeny and comparative genomics of the fungal order Sordariales.</title>
        <authorList>
            <person name="Hensen N."/>
            <person name="Bonometti L."/>
            <person name="Westerberg I."/>
            <person name="Brannstrom I.O."/>
            <person name="Guillou S."/>
            <person name="Cros-Aarteil S."/>
            <person name="Calhoun S."/>
            <person name="Haridas S."/>
            <person name="Kuo A."/>
            <person name="Mondo S."/>
            <person name="Pangilinan J."/>
            <person name="Riley R."/>
            <person name="LaButti K."/>
            <person name="Andreopoulos B."/>
            <person name="Lipzen A."/>
            <person name="Chen C."/>
            <person name="Yan M."/>
            <person name="Daum C."/>
            <person name="Ng V."/>
            <person name="Clum A."/>
            <person name="Steindorff A."/>
            <person name="Ohm R.A."/>
            <person name="Martin F."/>
            <person name="Silar P."/>
            <person name="Natvig D.O."/>
            <person name="Lalanne C."/>
            <person name="Gautier V."/>
            <person name="Ament-Velasquez S.L."/>
            <person name="Kruys A."/>
            <person name="Hutchinson M.I."/>
            <person name="Powell A.J."/>
            <person name="Barry K."/>
            <person name="Miller A.N."/>
            <person name="Grigoriev I.V."/>
            <person name="Debuchy R."/>
            <person name="Gladieux P."/>
            <person name="Hiltunen Thoren M."/>
            <person name="Johannesson H."/>
        </authorList>
    </citation>
    <scope>NUCLEOTIDE SEQUENCE</scope>
    <source>
        <strain evidence="2">CBS 538.74</strain>
    </source>
</reference>
<evidence type="ECO:0000313" key="3">
    <source>
        <dbReference type="Proteomes" id="UP001302745"/>
    </source>
</evidence>
<comment type="caution">
    <text evidence="2">The sequence shown here is derived from an EMBL/GenBank/DDBJ whole genome shotgun (WGS) entry which is preliminary data.</text>
</comment>
<proteinExistence type="predicted"/>
<sequence>MDASSRAPAPPPLKLEPVRALSSPVEGTPRSADSMVYLSDQASDPFSPADYPSRSSTSSTSSPLLWGRKVASGSGFGPATPQSMKTPLAVAAPKNVNANSYCGRHSSEFLFGGKGFGDLWRTVTRK</sequence>
<accession>A0AAN6VSN5</accession>
<feature type="compositionally biased region" description="Low complexity" evidence="1">
    <location>
        <begin position="53"/>
        <end position="62"/>
    </location>
</feature>
<organism evidence="2 3">
    <name type="scientific">Chaetomidium leptoderma</name>
    <dbReference type="NCBI Taxonomy" id="669021"/>
    <lineage>
        <taxon>Eukaryota</taxon>
        <taxon>Fungi</taxon>
        <taxon>Dikarya</taxon>
        <taxon>Ascomycota</taxon>
        <taxon>Pezizomycotina</taxon>
        <taxon>Sordariomycetes</taxon>
        <taxon>Sordariomycetidae</taxon>
        <taxon>Sordariales</taxon>
        <taxon>Chaetomiaceae</taxon>
        <taxon>Chaetomidium</taxon>
    </lineage>
</organism>
<evidence type="ECO:0000313" key="2">
    <source>
        <dbReference type="EMBL" id="KAK4157083.1"/>
    </source>
</evidence>
<name>A0AAN6VSN5_9PEZI</name>
<evidence type="ECO:0000256" key="1">
    <source>
        <dbReference type="SAM" id="MobiDB-lite"/>
    </source>
</evidence>
<gene>
    <name evidence="2" type="ORF">C8A00DRAFT_12006</name>
</gene>